<feature type="transmembrane region" description="Helical" evidence="6">
    <location>
        <begin position="102"/>
        <end position="126"/>
    </location>
</feature>
<dbReference type="PIRSF" id="PIRSF006648">
    <property type="entry name" value="DrrB"/>
    <property type="match status" value="1"/>
</dbReference>
<dbReference type="PROSITE" id="PS51012">
    <property type="entry name" value="ABC_TM2"/>
    <property type="match status" value="1"/>
</dbReference>
<reference evidence="8 9" key="1">
    <citation type="journal article" date="2018" name="Environ. Microbiol.">
        <title>Genomes of ubiquitous marine and hypersaline Hydrogenovibrio, Thiomicrorhabdus and Thiomicrospira spp. encode a diversity of mechanisms to sustain chemolithoautotrophy in heterogeneous environments.</title>
        <authorList>
            <person name="Scott K.M."/>
            <person name="Williams J."/>
            <person name="Porter C.M.B."/>
            <person name="Russel S."/>
            <person name="Harmer T.L."/>
            <person name="Paul J.H."/>
            <person name="Antonen K.M."/>
            <person name="Bridges M.K."/>
            <person name="Camper G.J."/>
            <person name="Campla C.K."/>
            <person name="Casella L.G."/>
            <person name="Chase E."/>
            <person name="Conrad J.W."/>
            <person name="Cruz M.C."/>
            <person name="Dunlap D.S."/>
            <person name="Duran L."/>
            <person name="Fahsbender E.M."/>
            <person name="Goldsmith D.B."/>
            <person name="Keeley R.F."/>
            <person name="Kondoff M.R."/>
            <person name="Kussy B.I."/>
            <person name="Lane M.K."/>
            <person name="Lawler S."/>
            <person name="Leigh B.A."/>
            <person name="Lewis C."/>
            <person name="Lostal L.M."/>
            <person name="Marking D."/>
            <person name="Mancera P.A."/>
            <person name="McClenthan E.C."/>
            <person name="McIntyre E.A."/>
            <person name="Mine J.A."/>
            <person name="Modi S."/>
            <person name="Moore B.D."/>
            <person name="Morgan W.A."/>
            <person name="Nelson K.M."/>
            <person name="Nguyen K.N."/>
            <person name="Ogburn N."/>
            <person name="Parrino D.G."/>
            <person name="Pedapudi A.D."/>
            <person name="Pelham R.P."/>
            <person name="Preece A.M."/>
            <person name="Rampersad E.A."/>
            <person name="Richardson J.C."/>
            <person name="Rodgers C.M."/>
            <person name="Schaffer B.L."/>
            <person name="Sheridan N.E."/>
            <person name="Solone M.R."/>
            <person name="Staley Z.R."/>
            <person name="Tabuchi M."/>
            <person name="Waide R.J."/>
            <person name="Wanjugi P.W."/>
            <person name="Young S."/>
            <person name="Clum A."/>
            <person name="Daum C."/>
            <person name="Huntemann M."/>
            <person name="Ivanova N."/>
            <person name="Kyrpides N."/>
            <person name="Mikhailova N."/>
            <person name="Palaniappan K."/>
            <person name="Pillay M."/>
            <person name="Reddy T.B.K."/>
            <person name="Shapiro N."/>
            <person name="Stamatis D."/>
            <person name="Varghese N."/>
            <person name="Woyke T."/>
            <person name="Boden R."/>
            <person name="Freyermuth S.K."/>
            <person name="Kerfeld C.A."/>
        </authorList>
    </citation>
    <scope>NUCLEOTIDE SEQUENCE [LARGE SCALE GENOMIC DNA]</scope>
    <source>
        <strain evidence="8 9">JR-2</strain>
    </source>
</reference>
<keyword evidence="6" id="KW-0813">Transport</keyword>
<accession>A0A410H6B1</accession>
<keyword evidence="8" id="KW-0378">Hydrolase</keyword>
<dbReference type="Pfam" id="PF01061">
    <property type="entry name" value="ABC2_membrane"/>
    <property type="match status" value="1"/>
</dbReference>
<dbReference type="KEGG" id="htr:EPV75_05570"/>
<dbReference type="InterPro" id="IPR047817">
    <property type="entry name" value="ABC2_TM_bact-type"/>
</dbReference>
<keyword evidence="6" id="KW-1003">Cell membrane</keyword>
<dbReference type="RefSeq" id="WP_068650223.1">
    <property type="nucleotide sequence ID" value="NZ_CP035033.1"/>
</dbReference>
<protein>
    <recommendedName>
        <fullName evidence="6">Transport permease protein</fullName>
    </recommendedName>
</protein>
<feature type="transmembrane region" description="Helical" evidence="6">
    <location>
        <begin position="138"/>
        <end position="160"/>
    </location>
</feature>
<proteinExistence type="inferred from homology"/>
<dbReference type="InterPro" id="IPR052522">
    <property type="entry name" value="ABC-2_transport_permease"/>
</dbReference>
<feature type="transmembrane region" description="Helical" evidence="6">
    <location>
        <begin position="58"/>
        <end position="81"/>
    </location>
</feature>
<dbReference type="PRINTS" id="PR00164">
    <property type="entry name" value="ABC2TRNSPORT"/>
</dbReference>
<keyword evidence="4 6" id="KW-1133">Transmembrane helix</keyword>
<feature type="transmembrane region" description="Helical" evidence="6">
    <location>
        <begin position="223"/>
        <end position="246"/>
    </location>
</feature>
<keyword evidence="3 6" id="KW-0812">Transmembrane</keyword>
<comment type="similarity">
    <text evidence="2 6">Belongs to the ABC-2 integral membrane protein family.</text>
</comment>
<gene>
    <name evidence="8" type="ORF">EPV75_05570</name>
</gene>
<keyword evidence="5 6" id="KW-0472">Membrane</keyword>
<evidence type="ECO:0000256" key="5">
    <source>
        <dbReference type="ARBA" id="ARBA00023136"/>
    </source>
</evidence>
<evidence type="ECO:0000259" key="7">
    <source>
        <dbReference type="PROSITE" id="PS51012"/>
    </source>
</evidence>
<evidence type="ECO:0000313" key="9">
    <source>
        <dbReference type="Proteomes" id="UP000285478"/>
    </source>
</evidence>
<evidence type="ECO:0000256" key="6">
    <source>
        <dbReference type="RuleBase" id="RU361157"/>
    </source>
</evidence>
<organism evidence="8 9">
    <name type="scientific">Hydrogenovibrio thermophilus</name>
    <dbReference type="NCBI Taxonomy" id="265883"/>
    <lineage>
        <taxon>Bacteria</taxon>
        <taxon>Pseudomonadati</taxon>
        <taxon>Pseudomonadota</taxon>
        <taxon>Gammaproteobacteria</taxon>
        <taxon>Thiotrichales</taxon>
        <taxon>Piscirickettsiaceae</taxon>
        <taxon>Hydrogenovibrio</taxon>
    </lineage>
</organism>
<feature type="transmembrane region" description="Helical" evidence="6">
    <location>
        <begin position="167"/>
        <end position="188"/>
    </location>
</feature>
<feature type="domain" description="ABC transmembrane type-2" evidence="7">
    <location>
        <begin position="19"/>
        <end position="248"/>
    </location>
</feature>
<dbReference type="GO" id="GO:0043190">
    <property type="term" value="C:ATP-binding cassette (ABC) transporter complex"/>
    <property type="evidence" value="ECO:0007669"/>
    <property type="project" value="InterPro"/>
</dbReference>
<evidence type="ECO:0000256" key="1">
    <source>
        <dbReference type="ARBA" id="ARBA00004141"/>
    </source>
</evidence>
<dbReference type="AlphaFoldDB" id="A0A410H6B1"/>
<dbReference type="EMBL" id="CP035033">
    <property type="protein sequence ID" value="QAB16447.1"/>
    <property type="molecule type" value="Genomic_DNA"/>
</dbReference>
<dbReference type="PANTHER" id="PTHR43332:SF2">
    <property type="entry name" value="INNER MEMBRANE TRANSPORT PERMEASE YADH"/>
    <property type="match status" value="1"/>
</dbReference>
<dbReference type="GO" id="GO:0140359">
    <property type="term" value="F:ABC-type transporter activity"/>
    <property type="evidence" value="ECO:0007669"/>
    <property type="project" value="InterPro"/>
</dbReference>
<feature type="transmembrane region" description="Helical" evidence="6">
    <location>
        <begin position="17"/>
        <end position="38"/>
    </location>
</feature>
<evidence type="ECO:0000256" key="3">
    <source>
        <dbReference type="ARBA" id="ARBA00022692"/>
    </source>
</evidence>
<dbReference type="InterPro" id="IPR013525">
    <property type="entry name" value="ABC2_TM"/>
</dbReference>
<evidence type="ECO:0000256" key="4">
    <source>
        <dbReference type="ARBA" id="ARBA00022989"/>
    </source>
</evidence>
<sequence>MNWTGCWALFVKEVRRFYSVAVQTIFAPVVSSLLYLLIFGQVIVTQIEVFSGLSYSQFLIPGLVMMTILQNAFSNTSSSLIQSKMHGNLTFVMLSPISPFEFYLAFVGASIVRGLAVGIGVLVVGIVGFDIAWQSPGWILLFAVLSAAIMGGVGMTAGILSDKYDHLAAFQNFIIIPLTFLSGVFYSIHALPDFWQAFSHINPFFYMVDGFRYGFFEQSDVSVYLSLAITVLFFVLITTINLILLYKGVKIRN</sequence>
<dbReference type="GO" id="GO:0016787">
    <property type="term" value="F:hydrolase activity"/>
    <property type="evidence" value="ECO:0007669"/>
    <property type="project" value="UniProtKB-KW"/>
</dbReference>
<evidence type="ECO:0000313" key="8">
    <source>
        <dbReference type="EMBL" id="QAB16447.1"/>
    </source>
</evidence>
<keyword evidence="9" id="KW-1185">Reference proteome</keyword>
<dbReference type="InterPro" id="IPR000412">
    <property type="entry name" value="ABC_2_transport"/>
</dbReference>
<dbReference type="Proteomes" id="UP000285478">
    <property type="component" value="Chromosome"/>
</dbReference>
<dbReference type="PANTHER" id="PTHR43332">
    <property type="entry name" value="INNER MEMBRANE TRANSPORT PERMEASE YADH-RELATED"/>
    <property type="match status" value="1"/>
</dbReference>
<name>A0A410H6B1_9GAMM</name>
<comment type="subcellular location">
    <subcellularLocation>
        <location evidence="6">Cell inner membrane</location>
        <topology evidence="6">Multi-pass membrane protein</topology>
    </subcellularLocation>
    <subcellularLocation>
        <location evidence="1">Membrane</location>
        <topology evidence="1">Multi-pass membrane protein</topology>
    </subcellularLocation>
</comment>
<evidence type="ECO:0000256" key="2">
    <source>
        <dbReference type="ARBA" id="ARBA00007783"/>
    </source>
</evidence>